<dbReference type="InterPro" id="IPR029044">
    <property type="entry name" value="Nucleotide-diphossugar_trans"/>
</dbReference>
<dbReference type="SUPFAM" id="SSF53448">
    <property type="entry name" value="Nucleotide-diphospho-sugar transferases"/>
    <property type="match status" value="1"/>
</dbReference>
<gene>
    <name evidence="2" type="ORF">GPZ88_08185</name>
</gene>
<proteinExistence type="predicted"/>
<name>A0A6G8I1W5_9STRE</name>
<feature type="domain" description="Glycosyltransferase 2-like" evidence="1">
    <location>
        <begin position="21"/>
        <end position="176"/>
    </location>
</feature>
<protein>
    <submittedName>
        <fullName evidence="2">Glycosyltransferase</fullName>
    </submittedName>
</protein>
<evidence type="ECO:0000259" key="1">
    <source>
        <dbReference type="Pfam" id="PF00535"/>
    </source>
</evidence>
<dbReference type="Pfam" id="PF00535">
    <property type="entry name" value="Glycos_transf_2"/>
    <property type="match status" value="1"/>
</dbReference>
<dbReference type="PANTHER" id="PTHR22916:SF3">
    <property type="entry name" value="UDP-GLCNAC:BETAGAL BETA-1,3-N-ACETYLGLUCOSAMINYLTRANSFERASE-LIKE PROTEIN 1"/>
    <property type="match status" value="1"/>
</dbReference>
<dbReference type="InterPro" id="IPR001173">
    <property type="entry name" value="Glyco_trans_2-like"/>
</dbReference>
<dbReference type="Proteomes" id="UP000503166">
    <property type="component" value="Chromosome"/>
</dbReference>
<keyword evidence="2" id="KW-0808">Transferase</keyword>
<dbReference type="KEGG" id="srum:GPZ88_08185"/>
<evidence type="ECO:0000313" key="2">
    <source>
        <dbReference type="EMBL" id="QIM47011.1"/>
    </source>
</evidence>
<evidence type="ECO:0000313" key="3">
    <source>
        <dbReference type="Proteomes" id="UP000503166"/>
    </source>
</evidence>
<dbReference type="Gene3D" id="3.90.550.10">
    <property type="entry name" value="Spore Coat Polysaccharide Biosynthesis Protein SpsA, Chain A"/>
    <property type="match status" value="1"/>
</dbReference>
<dbReference type="PANTHER" id="PTHR22916">
    <property type="entry name" value="GLYCOSYLTRANSFERASE"/>
    <property type="match status" value="1"/>
</dbReference>
<dbReference type="AlphaFoldDB" id="A0A6G8I1W5"/>
<reference evidence="2 3" key="1">
    <citation type="submission" date="2019-12" db="EMBL/GenBank/DDBJ databases">
        <title>Complete genome sequence of Streptococcus sp. CNU G2 isolated frome Bos taurus coreanae.</title>
        <authorList>
            <person name="Park S.Y."/>
            <person name="Kim J.H."/>
            <person name="Seo S.W."/>
        </authorList>
    </citation>
    <scope>NUCLEOTIDE SEQUENCE [LARGE SCALE GENOMIC DNA]</scope>
    <source>
        <strain evidence="2 3">CNU G2</strain>
    </source>
</reference>
<dbReference type="EMBL" id="CP046919">
    <property type="protein sequence ID" value="QIM47011.1"/>
    <property type="molecule type" value="Genomic_DNA"/>
</dbReference>
<organism evidence="2 3">
    <name type="scientific">Streptococcus ruminicola</name>
    <dbReference type="NCBI Taxonomy" id="2686210"/>
    <lineage>
        <taxon>Bacteria</taxon>
        <taxon>Bacillati</taxon>
        <taxon>Bacillota</taxon>
        <taxon>Bacilli</taxon>
        <taxon>Lactobacillales</taxon>
        <taxon>Streptococcaceae</taxon>
        <taxon>Streptococcus</taxon>
    </lineage>
</organism>
<sequence>MILQSLMKNGIGIEMKKLTSTVVVALYNGEKFIIEQLDSIKNQTRMPDEVLICDDGSTDNSVEIVSNYLKKNNLKNWKIVENPYNKGYAKNFIDMIDDAKYEIVFLSDQDDIWKSDKIENMLSVMESNMQVDLLSGANDFEVIEGKHSNVEVMETNTMKFNGSVEKVKQNKKNMHIQRSGCLMCVRKSFFNTIKNYWILDWAHDDFLWKYAMLNDSCFYLHKLTITRRLHNNNTSRNSSKKNRNKEARILQLKKMIRQNNAVITYIDKNPRVSDEEDFFRMFNKAIENRIKFLKTKNIFLFFELAIVYREYYPRIKGLFLDFGIAYLGEKICQKF</sequence>
<dbReference type="GO" id="GO:0016758">
    <property type="term" value="F:hexosyltransferase activity"/>
    <property type="evidence" value="ECO:0007669"/>
    <property type="project" value="UniProtKB-ARBA"/>
</dbReference>
<accession>A0A6G8I1W5</accession>